<dbReference type="EMBL" id="MKHE01000023">
    <property type="protein sequence ID" value="OWK03051.1"/>
    <property type="molecule type" value="Genomic_DNA"/>
</dbReference>
<protein>
    <submittedName>
        <fullName evidence="2">Uncharacterized protein</fullName>
    </submittedName>
</protein>
<proteinExistence type="predicted"/>
<feature type="compositionally biased region" description="Low complexity" evidence="1">
    <location>
        <begin position="123"/>
        <end position="132"/>
    </location>
</feature>
<sequence>MKKQSKANLRQIAIEPVTASPCVSTQGHKKAMVEDRCPASSVTGRGPWRPEAHLHITNVGWNKEPNPRPSVRPEVLAEAPGVSSGGRSYPKTSHSPSWSNGSVARTREQTQVPQGSHSVPFTEAASSVSSVKSSEERRHPQDTQTLQLLAPWELMPRESPEMCPLHVQHPRDS</sequence>
<evidence type="ECO:0000313" key="3">
    <source>
        <dbReference type="Proteomes" id="UP000242450"/>
    </source>
</evidence>
<name>A0A212CAM3_CEREH</name>
<gene>
    <name evidence="2" type="ORF">Celaphus_00007648</name>
</gene>
<evidence type="ECO:0000313" key="2">
    <source>
        <dbReference type="EMBL" id="OWK03051.1"/>
    </source>
</evidence>
<evidence type="ECO:0000256" key="1">
    <source>
        <dbReference type="SAM" id="MobiDB-lite"/>
    </source>
</evidence>
<comment type="caution">
    <text evidence="2">The sequence shown here is derived from an EMBL/GenBank/DDBJ whole genome shotgun (WGS) entry which is preliminary data.</text>
</comment>
<dbReference type="Proteomes" id="UP000242450">
    <property type="component" value="Chromosome 23"/>
</dbReference>
<feature type="compositionally biased region" description="Polar residues" evidence="1">
    <location>
        <begin position="90"/>
        <end position="119"/>
    </location>
</feature>
<keyword evidence="3" id="KW-1185">Reference proteome</keyword>
<accession>A0A212CAM3</accession>
<dbReference type="AlphaFoldDB" id="A0A212CAM3"/>
<feature type="region of interest" description="Disordered" evidence="1">
    <location>
        <begin position="21"/>
        <end position="153"/>
    </location>
</feature>
<organism evidence="2 3">
    <name type="scientific">Cervus elaphus hippelaphus</name>
    <name type="common">European red deer</name>
    <dbReference type="NCBI Taxonomy" id="46360"/>
    <lineage>
        <taxon>Eukaryota</taxon>
        <taxon>Metazoa</taxon>
        <taxon>Chordata</taxon>
        <taxon>Craniata</taxon>
        <taxon>Vertebrata</taxon>
        <taxon>Euteleostomi</taxon>
        <taxon>Mammalia</taxon>
        <taxon>Eutheria</taxon>
        <taxon>Laurasiatheria</taxon>
        <taxon>Artiodactyla</taxon>
        <taxon>Ruminantia</taxon>
        <taxon>Pecora</taxon>
        <taxon>Cervidae</taxon>
        <taxon>Cervinae</taxon>
        <taxon>Cervus</taxon>
    </lineage>
</organism>
<reference evidence="2 3" key="1">
    <citation type="journal article" date="2018" name="Mol. Genet. Genomics">
        <title>The red deer Cervus elaphus genome CerEla1.0: sequencing, annotating, genes, and chromosomes.</title>
        <authorList>
            <person name="Bana N.A."/>
            <person name="Nyiri A."/>
            <person name="Nagy J."/>
            <person name="Frank K."/>
            <person name="Nagy T."/>
            <person name="Steger V."/>
            <person name="Schiller M."/>
            <person name="Lakatos P."/>
            <person name="Sugar L."/>
            <person name="Horn P."/>
            <person name="Barta E."/>
            <person name="Orosz L."/>
        </authorList>
    </citation>
    <scope>NUCLEOTIDE SEQUENCE [LARGE SCALE GENOMIC DNA]</scope>
    <source>
        <strain evidence="2">Hungarian</strain>
    </source>
</reference>